<dbReference type="AlphaFoldDB" id="A0A0M2V7G2"/>
<evidence type="ECO:0000313" key="10">
    <source>
        <dbReference type="Proteomes" id="UP000034228"/>
    </source>
</evidence>
<dbReference type="OrthoDB" id="9771451at2"/>
<dbReference type="InterPro" id="IPR011701">
    <property type="entry name" value="MFS"/>
</dbReference>
<dbReference type="Pfam" id="PF07690">
    <property type="entry name" value="MFS_1"/>
    <property type="match status" value="1"/>
</dbReference>
<comment type="similarity">
    <text evidence="2">Belongs to the major facilitator superfamily. Nitrate/nitrite porter (TC 2.A.1.8) family.</text>
</comment>
<proteinExistence type="inferred from homology"/>
<evidence type="ECO:0000256" key="1">
    <source>
        <dbReference type="ARBA" id="ARBA00004141"/>
    </source>
</evidence>
<feature type="transmembrane region" description="Helical" evidence="7">
    <location>
        <begin position="222"/>
        <end position="242"/>
    </location>
</feature>
<evidence type="ECO:0000256" key="3">
    <source>
        <dbReference type="ARBA" id="ARBA00022692"/>
    </source>
</evidence>
<feature type="transmembrane region" description="Helical" evidence="7">
    <location>
        <begin position="143"/>
        <end position="168"/>
    </location>
</feature>
<dbReference type="SUPFAM" id="SSF103473">
    <property type="entry name" value="MFS general substrate transporter"/>
    <property type="match status" value="1"/>
</dbReference>
<name>A0A0M2V7G2_9GAMM</name>
<evidence type="ECO:0000256" key="7">
    <source>
        <dbReference type="SAM" id="Phobius"/>
    </source>
</evidence>
<feature type="transmembrane region" description="Helical" evidence="7">
    <location>
        <begin position="86"/>
        <end position="104"/>
    </location>
</feature>
<feature type="transmembrane region" description="Helical" evidence="7">
    <location>
        <begin position="287"/>
        <end position="310"/>
    </location>
</feature>
<feature type="transmembrane region" description="Helical" evidence="7">
    <location>
        <begin position="110"/>
        <end position="131"/>
    </location>
</feature>
<feature type="transmembrane region" description="Helical" evidence="7">
    <location>
        <begin position="254"/>
        <end position="275"/>
    </location>
</feature>
<feature type="transmembrane region" description="Helical" evidence="7">
    <location>
        <begin position="383"/>
        <end position="408"/>
    </location>
</feature>
<gene>
    <name evidence="9" type="ORF">WG68_02150</name>
</gene>
<evidence type="ECO:0000256" key="2">
    <source>
        <dbReference type="ARBA" id="ARBA00008432"/>
    </source>
</evidence>
<dbReference type="GO" id="GO:0016020">
    <property type="term" value="C:membrane"/>
    <property type="evidence" value="ECO:0007669"/>
    <property type="project" value="UniProtKB-SubCell"/>
</dbReference>
<feature type="transmembrane region" description="Helical" evidence="7">
    <location>
        <begin position="355"/>
        <end position="377"/>
    </location>
</feature>
<dbReference type="EMBL" id="LAHO01000002">
    <property type="protein sequence ID" value="KKO46777.1"/>
    <property type="molecule type" value="Genomic_DNA"/>
</dbReference>
<evidence type="ECO:0000256" key="4">
    <source>
        <dbReference type="ARBA" id="ARBA00022989"/>
    </source>
</evidence>
<dbReference type="STRING" id="336831.WG68_02150"/>
<feature type="transmembrane region" description="Helical" evidence="7">
    <location>
        <begin position="56"/>
        <end position="74"/>
    </location>
</feature>
<feature type="transmembrane region" description="Helical" evidence="7">
    <location>
        <begin position="322"/>
        <end position="343"/>
    </location>
</feature>
<keyword evidence="5" id="KW-0534">Nitrate assimilation</keyword>
<feature type="transmembrane region" description="Helical" evidence="7">
    <location>
        <begin position="174"/>
        <end position="191"/>
    </location>
</feature>
<evidence type="ECO:0000256" key="6">
    <source>
        <dbReference type="ARBA" id="ARBA00023136"/>
    </source>
</evidence>
<comment type="caution">
    <text evidence="9">The sequence shown here is derived from an EMBL/GenBank/DDBJ whole genome shotgun (WGS) entry which is preliminary data.</text>
</comment>
<dbReference type="RefSeq" id="WP_046556023.1">
    <property type="nucleotide sequence ID" value="NZ_LAHO01000002.1"/>
</dbReference>
<dbReference type="PATRIC" id="fig|336831.14.peg.3585"/>
<dbReference type="InterPro" id="IPR044772">
    <property type="entry name" value="NO3_transporter"/>
</dbReference>
<dbReference type="InterPro" id="IPR036259">
    <property type="entry name" value="MFS_trans_sf"/>
</dbReference>
<evidence type="ECO:0000259" key="8">
    <source>
        <dbReference type="PROSITE" id="PS50850"/>
    </source>
</evidence>
<keyword evidence="4 7" id="KW-1133">Transmembrane helix</keyword>
<dbReference type="Proteomes" id="UP000034228">
    <property type="component" value="Unassembled WGS sequence"/>
</dbReference>
<dbReference type="PROSITE" id="PS50850">
    <property type="entry name" value="MFS"/>
    <property type="match status" value="1"/>
</dbReference>
<dbReference type="Gene3D" id="1.20.1250.20">
    <property type="entry name" value="MFS general substrate transporter like domains"/>
    <property type="match status" value="2"/>
</dbReference>
<keyword evidence="3 7" id="KW-0812">Transmembrane</keyword>
<keyword evidence="10" id="KW-1185">Reference proteome</keyword>
<dbReference type="GO" id="GO:0015112">
    <property type="term" value="F:nitrate transmembrane transporter activity"/>
    <property type="evidence" value="ECO:0007669"/>
    <property type="project" value="InterPro"/>
</dbReference>
<dbReference type="GO" id="GO:0042128">
    <property type="term" value="P:nitrate assimilation"/>
    <property type="evidence" value="ECO:0007669"/>
    <property type="project" value="UniProtKB-KW"/>
</dbReference>
<accession>A0A0M2V7G2</accession>
<sequence length="442" mass="48730">MAHYAPTTLAQATLPGANRALLLATLAFAACFSVWTLYAVMGIPLQQQLNFSATEYGILLAAPIFSGALLRIPFGILADRISSRRLWLYQMLAVIPALLLLPLVSSYSGYLWLGLWFGISGVSFTFGVRYVSSWFASSRQGRALGLFGVGNAGVAITFVLVPLAIHYLGWQWVGPLYAAGMLLITVLFALLSPAEPPQAYTNTAALSLRQLAGDARIWRFSLYYYFVFGSFLALLLWLPQYYMQAYEMNAQQAMAFTLFFVATSSMVRALGGWFADRYGGRAVNWSVFWVCIICLFFLSYPPTTLIIHGLEKDVQLEIGLNVWWFTLLIFVIGVAQGFGRASVYKVIHDYYPHHMGSAGGFVAAIGALGGCTLPILFGLAQDALGIVTGCFMILYGVLALCMITMFFANQAAQYQQKLAVARSNNFLLDENDTFNHEDKACK</sequence>
<reference evidence="9 10" key="1">
    <citation type="submission" date="2015-03" db="EMBL/GenBank/DDBJ databases">
        <title>Draft genome sequences of two protease-producing strains of Arsukibacterium isolated from two cold and alkaline environments.</title>
        <authorList>
            <person name="Lylloff J.E."/>
            <person name="Skov L.B."/>
            <person name="Jepsen M."/>
            <person name="Hallin P.F."/>
            <person name="Sorensen S.J."/>
            <person name="Stougaard P."/>
            <person name="Glaring M.A."/>
        </authorList>
    </citation>
    <scope>NUCLEOTIDE SEQUENCE [LARGE SCALE GENOMIC DNA]</scope>
    <source>
        <strain evidence="9 10">GCM72</strain>
    </source>
</reference>
<dbReference type="InterPro" id="IPR020846">
    <property type="entry name" value="MFS_dom"/>
</dbReference>
<keyword evidence="6 7" id="KW-0472">Membrane</keyword>
<organism evidence="9 10">
    <name type="scientific">Arsukibacterium ikkense</name>
    <dbReference type="NCBI Taxonomy" id="336831"/>
    <lineage>
        <taxon>Bacteria</taxon>
        <taxon>Pseudomonadati</taxon>
        <taxon>Pseudomonadota</taxon>
        <taxon>Gammaproteobacteria</taxon>
        <taxon>Chromatiales</taxon>
        <taxon>Chromatiaceae</taxon>
        <taxon>Arsukibacterium</taxon>
    </lineage>
</organism>
<feature type="domain" description="Major facilitator superfamily (MFS) profile" evidence="8">
    <location>
        <begin position="19"/>
        <end position="413"/>
    </location>
</feature>
<dbReference type="PANTHER" id="PTHR23515">
    <property type="entry name" value="HIGH-AFFINITY NITRATE TRANSPORTER 2.3"/>
    <property type="match status" value="1"/>
</dbReference>
<protein>
    <submittedName>
        <fullName evidence="9">Major facilitator transporter</fullName>
    </submittedName>
</protein>
<evidence type="ECO:0000313" key="9">
    <source>
        <dbReference type="EMBL" id="KKO46777.1"/>
    </source>
</evidence>
<comment type="subcellular location">
    <subcellularLocation>
        <location evidence="1">Membrane</location>
        <topology evidence="1">Multi-pass membrane protein</topology>
    </subcellularLocation>
</comment>
<evidence type="ECO:0000256" key="5">
    <source>
        <dbReference type="ARBA" id="ARBA00023063"/>
    </source>
</evidence>
<feature type="transmembrane region" description="Helical" evidence="7">
    <location>
        <begin position="21"/>
        <end position="44"/>
    </location>
</feature>